<name>A0A292Q7R2_9PEZI</name>
<accession>A0A292Q7R2</accession>
<evidence type="ECO:0000313" key="1">
    <source>
        <dbReference type="EMBL" id="CUS15852.1"/>
    </source>
</evidence>
<proteinExistence type="predicted"/>
<gene>
    <name evidence="1" type="ORF">GSTUAT00000129001</name>
</gene>
<dbReference type="AlphaFoldDB" id="A0A292Q7R2"/>
<protein>
    <submittedName>
        <fullName evidence="1">Uncharacterized protein</fullName>
    </submittedName>
</protein>
<evidence type="ECO:0000313" key="2">
    <source>
        <dbReference type="Proteomes" id="UP001412239"/>
    </source>
</evidence>
<keyword evidence="2" id="KW-1185">Reference proteome</keyword>
<sequence>MSSRGHVYVVALKKYLATKGEQVRTCVKKVESFTPKRIFKLIPVDLPPKMSLSSKRAWKMMGKMAMEDGKRRKMGNWFDPEGSRGTGSVVMVKVCKVPWDRGIQLVLDKLERMENIRLTGRLGKVEELLKDRVDAVMVEVGQAEDEKKGIRVDDSSESSDR</sequence>
<dbReference type="Proteomes" id="UP001412239">
    <property type="component" value="Unassembled WGS sequence"/>
</dbReference>
<dbReference type="EMBL" id="LN890943">
    <property type="protein sequence ID" value="CUS15852.1"/>
    <property type="molecule type" value="Genomic_DNA"/>
</dbReference>
<organism evidence="1 2">
    <name type="scientific">Tuber aestivum</name>
    <name type="common">summer truffle</name>
    <dbReference type="NCBI Taxonomy" id="59557"/>
    <lineage>
        <taxon>Eukaryota</taxon>
        <taxon>Fungi</taxon>
        <taxon>Dikarya</taxon>
        <taxon>Ascomycota</taxon>
        <taxon>Pezizomycotina</taxon>
        <taxon>Pezizomycetes</taxon>
        <taxon>Pezizales</taxon>
        <taxon>Tuberaceae</taxon>
        <taxon>Tuber</taxon>
    </lineage>
</organism>
<reference evidence="1" key="1">
    <citation type="submission" date="2015-10" db="EMBL/GenBank/DDBJ databases">
        <authorList>
            <person name="Regsiter A."/>
            <person name="william w."/>
        </authorList>
    </citation>
    <scope>NUCLEOTIDE SEQUENCE</scope>
    <source>
        <strain evidence="1">Montdore</strain>
    </source>
</reference>